<dbReference type="NCBIfam" id="TIGR00449">
    <property type="entry name" value="tgt_general"/>
    <property type="match status" value="1"/>
</dbReference>
<evidence type="ECO:0000256" key="3">
    <source>
        <dbReference type="ARBA" id="ARBA00022475"/>
    </source>
</evidence>
<feature type="transmembrane region" description="Helical" evidence="8">
    <location>
        <begin position="225"/>
        <end position="253"/>
    </location>
</feature>
<feature type="transmembrane region" description="Helical" evidence="8">
    <location>
        <begin position="148"/>
        <end position="172"/>
    </location>
</feature>
<keyword evidence="3" id="KW-1003">Cell membrane</keyword>
<feature type="transmembrane region" description="Helical" evidence="8">
    <location>
        <begin position="20"/>
        <end position="43"/>
    </location>
</feature>
<evidence type="ECO:0000256" key="4">
    <source>
        <dbReference type="ARBA" id="ARBA00022692"/>
    </source>
</evidence>
<evidence type="ECO:0000313" key="11">
    <source>
        <dbReference type="Proteomes" id="UP001500635"/>
    </source>
</evidence>
<evidence type="ECO:0000256" key="6">
    <source>
        <dbReference type="ARBA" id="ARBA00023136"/>
    </source>
</evidence>
<dbReference type="InterPro" id="IPR036259">
    <property type="entry name" value="MFS_trans_sf"/>
</dbReference>
<dbReference type="PROSITE" id="PS50850">
    <property type="entry name" value="MFS"/>
    <property type="match status" value="1"/>
</dbReference>
<name>A0ABP8JH87_9ACTN</name>
<feature type="compositionally biased region" description="Low complexity" evidence="7">
    <location>
        <begin position="418"/>
        <end position="431"/>
    </location>
</feature>
<feature type="domain" description="Major facilitator superfamily (MFS) profile" evidence="9">
    <location>
        <begin position="1"/>
        <end position="405"/>
    </location>
</feature>
<keyword evidence="11" id="KW-1185">Reference proteome</keyword>
<feature type="transmembrane region" description="Helical" evidence="8">
    <location>
        <begin position="178"/>
        <end position="198"/>
    </location>
</feature>
<evidence type="ECO:0000313" key="10">
    <source>
        <dbReference type="EMBL" id="GAA4390724.1"/>
    </source>
</evidence>
<evidence type="ECO:0000256" key="7">
    <source>
        <dbReference type="SAM" id="MobiDB-lite"/>
    </source>
</evidence>
<dbReference type="RefSeq" id="WP_344994267.1">
    <property type="nucleotide sequence ID" value="NZ_BAABFR010000023.1"/>
</dbReference>
<dbReference type="InterPro" id="IPR020846">
    <property type="entry name" value="MFS_dom"/>
</dbReference>
<comment type="subcellular location">
    <subcellularLocation>
        <location evidence="1">Cell membrane</location>
        <topology evidence="1">Multi-pass membrane protein</topology>
    </subcellularLocation>
</comment>
<accession>A0ABP8JH87</accession>
<keyword evidence="6 8" id="KW-0472">Membrane</keyword>
<dbReference type="PANTHER" id="PTHR23517:SF13">
    <property type="entry name" value="MAJOR FACILITATOR SUPERFAMILY MFS_1"/>
    <property type="match status" value="1"/>
</dbReference>
<dbReference type="InterPro" id="IPR011701">
    <property type="entry name" value="MFS"/>
</dbReference>
<evidence type="ECO:0000259" key="9">
    <source>
        <dbReference type="PROSITE" id="PS50850"/>
    </source>
</evidence>
<organism evidence="10 11">
    <name type="scientific">Tsukamurella soli</name>
    <dbReference type="NCBI Taxonomy" id="644556"/>
    <lineage>
        <taxon>Bacteria</taxon>
        <taxon>Bacillati</taxon>
        <taxon>Actinomycetota</taxon>
        <taxon>Actinomycetes</taxon>
        <taxon>Mycobacteriales</taxon>
        <taxon>Tsukamurellaceae</taxon>
        <taxon>Tsukamurella</taxon>
    </lineage>
</organism>
<dbReference type="InterPro" id="IPR050171">
    <property type="entry name" value="MFS_Transporters"/>
</dbReference>
<dbReference type="InterPro" id="IPR002616">
    <property type="entry name" value="tRNA_ribo_trans-like"/>
</dbReference>
<keyword evidence="5 8" id="KW-1133">Transmembrane helix</keyword>
<dbReference type="Proteomes" id="UP001500635">
    <property type="component" value="Unassembled WGS sequence"/>
</dbReference>
<keyword evidence="4 8" id="KW-0812">Transmembrane</keyword>
<dbReference type="InterPro" id="IPR036511">
    <property type="entry name" value="TGT-like_sf"/>
</dbReference>
<feature type="transmembrane region" description="Helical" evidence="8">
    <location>
        <begin position="287"/>
        <end position="309"/>
    </location>
</feature>
<feature type="transmembrane region" description="Helical" evidence="8">
    <location>
        <begin position="259"/>
        <end position="280"/>
    </location>
</feature>
<comment type="caution">
    <text evidence="10">The sequence shown here is derived from an EMBL/GenBank/DDBJ whole genome shotgun (WGS) entry which is preliminary data.</text>
</comment>
<feature type="transmembrane region" description="Helical" evidence="8">
    <location>
        <begin position="315"/>
        <end position="340"/>
    </location>
</feature>
<feature type="transmembrane region" description="Helical" evidence="8">
    <location>
        <begin position="84"/>
        <end position="103"/>
    </location>
</feature>
<evidence type="ECO:0000256" key="2">
    <source>
        <dbReference type="ARBA" id="ARBA00022448"/>
    </source>
</evidence>
<evidence type="ECO:0000256" key="5">
    <source>
        <dbReference type="ARBA" id="ARBA00022989"/>
    </source>
</evidence>
<feature type="transmembrane region" description="Helical" evidence="8">
    <location>
        <begin position="49"/>
        <end position="72"/>
    </location>
</feature>
<dbReference type="SUPFAM" id="SSF103473">
    <property type="entry name" value="MFS general substrate transporter"/>
    <property type="match status" value="1"/>
</dbReference>
<dbReference type="Gene3D" id="3.20.20.105">
    <property type="entry name" value="Queuine tRNA-ribosyltransferase-like"/>
    <property type="match status" value="1"/>
</dbReference>
<dbReference type="PANTHER" id="PTHR23517">
    <property type="entry name" value="RESISTANCE PROTEIN MDTM, PUTATIVE-RELATED-RELATED"/>
    <property type="match status" value="1"/>
</dbReference>
<feature type="region of interest" description="Disordered" evidence="7">
    <location>
        <begin position="411"/>
        <end position="441"/>
    </location>
</feature>
<evidence type="ECO:0000256" key="8">
    <source>
        <dbReference type="SAM" id="Phobius"/>
    </source>
</evidence>
<dbReference type="Gene3D" id="1.20.1250.20">
    <property type="entry name" value="MFS general substrate transporter like domains"/>
    <property type="match status" value="1"/>
</dbReference>
<proteinExistence type="predicted"/>
<reference evidence="11" key="1">
    <citation type="journal article" date="2019" name="Int. J. Syst. Evol. Microbiol.">
        <title>The Global Catalogue of Microorganisms (GCM) 10K type strain sequencing project: providing services to taxonomists for standard genome sequencing and annotation.</title>
        <authorList>
            <consortium name="The Broad Institute Genomics Platform"/>
            <consortium name="The Broad Institute Genome Sequencing Center for Infectious Disease"/>
            <person name="Wu L."/>
            <person name="Ma J."/>
        </authorList>
    </citation>
    <scope>NUCLEOTIDE SEQUENCE [LARGE SCALE GENOMIC DNA]</scope>
    <source>
        <strain evidence="11">JCM 17688</strain>
    </source>
</reference>
<sequence length="857" mass="89900">MTMLHAAQSFSRGRYRFSYWITAFTFLVLQAFMTAPSPLYGLYARRDGFSSLTITLIYAAYAAGVVVSLIFAGHLSDHHGRRPFLLIALGLDIVSAAVFIVWPDLAGLYVARVLCGLAVGVTSSTATAYLSELYLAHRPPESIHRAQLLISTVTLGGLGIGALAVGLLAQYVAHPLTVPYLILLAAFVVSAIGIAFAAETRPRLDPVPRYRPQRASAPPHARTEFFSALVGICLAFAVFGVFIGLAGTFLVVVLHHASLALAGAAIFLLFAVGVAVTTVVSAWKPRGVLIVGIGFTLAGLAALVVSAWLDQPSLTLFLVGGALIGAGGSAMFKGSLSVVIGVSPPGRLAESLAGFFLSGYVGISVPVIAVGIALQHANTRDVLLWFAIIIAVGFLAATPFLLRYEPPVSTPSDASSDAPIAESSPTPATPADTPPAPIASVPRVTPAEISELRATNRVLAAELADLRVGYRTVAGRGRLQRAGITDPTRFVVEARLEGGSRGRAALLCTPHGEVATPAYIPAAPDAAVSGLLPGAMGGIGTPAVFADAARLCLQPGVEVIENAGGIGAFMNYPGVTITATGTESPETAELLGDVDAEPGPESWVRLQHRLAPDIAVAPPPPHPVEARDTARWVHRSLAEHDWLAAQGRHPVSLWASVPDWPSGPSGRRAARALREVHEEDVAAGGLGFGGFMIAAPDIVRTKGTQPGGMAHATHPAQCVLEELGDARPIHLSDLEDPREVFGLVESGVDSFGGAAAARVAATGIVYTVDGPLTVTDPRYHDDFTPLAPESASGVSRYTRAYVHHLFTARRRLAVALCTAHNDEFLVALLARIRESIVTGDYLDVKRRFLDGFDSGTP</sequence>
<protein>
    <recommendedName>
        <fullName evidence="9">Major facilitator superfamily (MFS) profile domain-containing protein</fullName>
    </recommendedName>
</protein>
<gene>
    <name evidence="10" type="ORF">GCM10023147_18910</name>
</gene>
<dbReference type="EMBL" id="BAABFR010000023">
    <property type="protein sequence ID" value="GAA4390724.1"/>
    <property type="molecule type" value="Genomic_DNA"/>
</dbReference>
<dbReference type="SUPFAM" id="SSF51713">
    <property type="entry name" value="tRNA-guanine transglycosylase"/>
    <property type="match status" value="1"/>
</dbReference>
<dbReference type="Pfam" id="PF07690">
    <property type="entry name" value="MFS_1"/>
    <property type="match status" value="1"/>
</dbReference>
<keyword evidence="2" id="KW-0813">Transport</keyword>
<feature type="transmembrane region" description="Helical" evidence="8">
    <location>
        <begin position="352"/>
        <end position="376"/>
    </location>
</feature>
<feature type="transmembrane region" description="Helical" evidence="8">
    <location>
        <begin position="382"/>
        <end position="402"/>
    </location>
</feature>
<dbReference type="Pfam" id="PF01702">
    <property type="entry name" value="TGT"/>
    <property type="match status" value="1"/>
</dbReference>
<evidence type="ECO:0000256" key="1">
    <source>
        <dbReference type="ARBA" id="ARBA00004651"/>
    </source>
</evidence>